<protein>
    <submittedName>
        <fullName evidence="3">Portal</fullName>
    </submittedName>
</protein>
<feature type="region of interest" description="Disordered" evidence="1">
    <location>
        <begin position="467"/>
        <end position="512"/>
    </location>
</feature>
<accession>A0A8S5QPA2</accession>
<sequence length="512" mass="57012">MPRPRKSKLFDNSQLFIPRRTVQALDSLEKVRKAFALPANASGLSQENRMAMDSAFDAAGGYSAIYESFQQHATELGQFPMTSFVGYGALQQIAQQGMIRACVQTVADDMTRKWIDLKAGEDTDAEKLDHLKDLIENKYHLRQVFHKAFATTGYMGGALIFVKVGLDNKTADLKLSFTDVSAELKQGETLSFIVVDPVNCSPADYNCIDPLQEDYMQPKRWYVLGTTVDASRLIPVVDNEPPVLLKPNYNFLGIPQAQILWDYVMHFNDCRVSTARLLNKLSLLVVQTDMDAVLTDPNGVANFDTKMDLLARYRNNDAVFVCDKDTEGVMNVQTSIAGCTDIVRQSLEMVAAINRTPAVKLLGISPSGFNATGESDITNYYDYIHSKQELHHDEIQKCLDAIQLVEFGHIDPSISFEFVPLSEENAASKAMTAQTRIGALTQLVDRQIMSAEELRQAVKRDDTLGLSMLPDEMPEMPDEQDDFKTDEPQQNLFSGMSSSQPEEPGNGEEGKT</sequence>
<proteinExistence type="predicted"/>
<name>A0A8S5QPA2_9CAUD</name>
<dbReference type="InterPro" id="IPR024459">
    <property type="entry name" value="Acb1-like_N"/>
</dbReference>
<evidence type="ECO:0000256" key="1">
    <source>
        <dbReference type="SAM" id="MobiDB-lite"/>
    </source>
</evidence>
<feature type="domain" description="Anti-CBASS protein Acb1-like N-terminal" evidence="2">
    <location>
        <begin position="90"/>
        <end position="439"/>
    </location>
</feature>
<feature type="compositionally biased region" description="Polar residues" evidence="1">
    <location>
        <begin position="488"/>
        <end position="501"/>
    </location>
</feature>
<feature type="compositionally biased region" description="Acidic residues" evidence="1">
    <location>
        <begin position="472"/>
        <end position="481"/>
    </location>
</feature>
<organism evidence="3">
    <name type="scientific">Siphoviridae sp. ctJ3t72</name>
    <dbReference type="NCBI Taxonomy" id="2826240"/>
    <lineage>
        <taxon>Viruses</taxon>
        <taxon>Duplodnaviria</taxon>
        <taxon>Heunggongvirae</taxon>
        <taxon>Uroviricota</taxon>
        <taxon>Caudoviricetes</taxon>
    </lineage>
</organism>
<dbReference type="Pfam" id="PF06381">
    <property type="entry name" value="Phage_portal_3"/>
    <property type="match status" value="1"/>
</dbReference>
<evidence type="ECO:0000259" key="2">
    <source>
        <dbReference type="Pfam" id="PF06381"/>
    </source>
</evidence>
<reference evidence="3" key="1">
    <citation type="journal article" date="2021" name="Proc. Natl. Acad. Sci. U.S.A.">
        <title>A Catalog of Tens of Thousands of Viruses from Human Metagenomes Reveals Hidden Associations with Chronic Diseases.</title>
        <authorList>
            <person name="Tisza M.J."/>
            <person name="Buck C.B."/>
        </authorList>
    </citation>
    <scope>NUCLEOTIDE SEQUENCE</scope>
    <source>
        <strain evidence="3">CtJ3t72</strain>
    </source>
</reference>
<dbReference type="EMBL" id="BK015698">
    <property type="protein sequence ID" value="DAE20581.1"/>
    <property type="molecule type" value="Genomic_DNA"/>
</dbReference>
<evidence type="ECO:0000313" key="3">
    <source>
        <dbReference type="EMBL" id="DAE20581.1"/>
    </source>
</evidence>